<evidence type="ECO:0000313" key="7">
    <source>
        <dbReference type="EMBL" id="KIR39817.1"/>
    </source>
</evidence>
<keyword evidence="3" id="KW-0456">Lyase</keyword>
<evidence type="ECO:0000256" key="1">
    <source>
        <dbReference type="ARBA" id="ARBA00022722"/>
    </source>
</evidence>
<keyword evidence="2" id="KW-0378">Hydrolase</keyword>
<organism evidence="7 8">
    <name type="scientific">Cryptococcus deuterogattii Ram5</name>
    <dbReference type="NCBI Taxonomy" id="1296110"/>
    <lineage>
        <taxon>Eukaryota</taxon>
        <taxon>Fungi</taxon>
        <taxon>Dikarya</taxon>
        <taxon>Basidiomycota</taxon>
        <taxon>Agaricomycotina</taxon>
        <taxon>Tremellomycetes</taxon>
        <taxon>Tremellales</taxon>
        <taxon>Cryptococcaceae</taxon>
        <taxon>Cryptococcus</taxon>
        <taxon>Cryptococcus gattii species complex</taxon>
    </lineage>
</organism>
<protein>
    <recommendedName>
        <fullName evidence="5">U6 snRNA phosphodiesterase 1</fullName>
    </recommendedName>
    <alternativeName>
        <fullName evidence="6">3'-5' RNA exonuclease USB1</fullName>
    </alternativeName>
</protein>
<evidence type="ECO:0000256" key="5">
    <source>
        <dbReference type="ARBA" id="ARBA00029543"/>
    </source>
</evidence>
<keyword evidence="8" id="KW-1185">Reference proteome</keyword>
<dbReference type="EMBL" id="KN847905">
    <property type="protein sequence ID" value="KIR39817.1"/>
    <property type="molecule type" value="Genomic_DNA"/>
</dbReference>
<accession>A0A0D0T274</accession>
<keyword evidence="1" id="KW-0540">Nuclease</keyword>
<dbReference type="Pfam" id="PF09749">
    <property type="entry name" value="HVSL"/>
    <property type="match status" value="1"/>
</dbReference>
<evidence type="ECO:0000256" key="4">
    <source>
        <dbReference type="ARBA" id="ARBA00023242"/>
    </source>
</evidence>
<dbReference type="AlphaFoldDB" id="A0A0D0T274"/>
<reference evidence="7 8" key="1">
    <citation type="submission" date="2015-01" db="EMBL/GenBank/DDBJ databases">
        <title>The Genome Sequence of Cryptococcus gattii Ram5.</title>
        <authorList>
            <consortium name="The Broad Institute Genomics Platform"/>
            <person name="Cuomo C."/>
            <person name="Litvintseva A."/>
            <person name="Chen Y."/>
            <person name="Heitman J."/>
            <person name="Sun S."/>
            <person name="Springer D."/>
            <person name="Dromer F."/>
            <person name="Young S."/>
            <person name="Zeng Q."/>
            <person name="Gargeya S."/>
            <person name="Abouelleil A."/>
            <person name="Alvarado L."/>
            <person name="Chapman S.B."/>
            <person name="Gainer-Dewar J."/>
            <person name="Goldberg J."/>
            <person name="Griggs A."/>
            <person name="Gujja S."/>
            <person name="Hansen M."/>
            <person name="Howarth C."/>
            <person name="Imamovic A."/>
            <person name="Larimer J."/>
            <person name="Murphy C."/>
            <person name="Naylor J."/>
            <person name="Pearson M."/>
            <person name="Priest M."/>
            <person name="Roberts A."/>
            <person name="Saif S."/>
            <person name="Shea T."/>
            <person name="Sykes S."/>
            <person name="Wortman J."/>
            <person name="Nusbaum C."/>
            <person name="Birren B."/>
        </authorList>
    </citation>
    <scope>NUCLEOTIDE SEQUENCE [LARGE SCALE GENOMIC DNA]</scope>
    <source>
        <strain evidence="7 8">Ram5</strain>
    </source>
</reference>
<dbReference type="PANTHER" id="PTHR13522">
    <property type="entry name" value="U6 SNRNA PHOSPHODIESTERASE 1"/>
    <property type="match status" value="1"/>
</dbReference>
<dbReference type="HOGENOM" id="CLU_057212_1_0_1"/>
<evidence type="ECO:0000256" key="6">
    <source>
        <dbReference type="ARBA" id="ARBA00030030"/>
    </source>
</evidence>
<dbReference type="GO" id="GO:0016829">
    <property type="term" value="F:lyase activity"/>
    <property type="evidence" value="ECO:0007669"/>
    <property type="project" value="UniProtKB-KW"/>
</dbReference>
<dbReference type="InterPro" id="IPR027521">
    <property type="entry name" value="Usb1"/>
</dbReference>
<dbReference type="GO" id="GO:0000175">
    <property type="term" value="F:3'-5'-RNA exonuclease activity"/>
    <property type="evidence" value="ECO:0007669"/>
    <property type="project" value="TreeGrafter"/>
</dbReference>
<dbReference type="GO" id="GO:0005634">
    <property type="term" value="C:nucleus"/>
    <property type="evidence" value="ECO:0007669"/>
    <property type="project" value="TreeGrafter"/>
</dbReference>
<dbReference type="Gene3D" id="3.90.1140.10">
    <property type="entry name" value="Cyclic phosphodiesterase"/>
    <property type="match status" value="1"/>
</dbReference>
<dbReference type="Proteomes" id="UP000053392">
    <property type="component" value="Unassembled WGS sequence"/>
</dbReference>
<sequence>MTHHCIKVVLVPAHMLTENTALMSIFPLSKILKTIIAQLPPSPSPIHALLPNLHISLTRPVPLRRHQIQPFRDELASRLGQTCAFKLSLVGSVNPYYNEVTGGGSNRAFLALRVGAGASELKKIVNDVLDPTLKKLHLPTYHDNPEFHTSFAWTLFSTKTDGQDTPRGVLSASGGQSVKAPGLPFDKEDLDKVNSIFESKILKAQPGGGWTISLVEIKVAKEITTIPLKLA</sequence>
<name>A0A0D0T274_9TREE</name>
<dbReference type="OrthoDB" id="49151at2759"/>
<gene>
    <name evidence="7" type="ORF">I313_04290</name>
</gene>
<proteinExistence type="predicted"/>
<evidence type="ECO:0000256" key="2">
    <source>
        <dbReference type="ARBA" id="ARBA00022801"/>
    </source>
</evidence>
<keyword evidence="4" id="KW-0539">Nucleus</keyword>
<evidence type="ECO:0000256" key="3">
    <source>
        <dbReference type="ARBA" id="ARBA00023239"/>
    </source>
</evidence>
<dbReference type="GO" id="GO:0034477">
    <property type="term" value="P:U6 snRNA 3'-end processing"/>
    <property type="evidence" value="ECO:0007669"/>
    <property type="project" value="InterPro"/>
</dbReference>
<evidence type="ECO:0000313" key="8">
    <source>
        <dbReference type="Proteomes" id="UP000053392"/>
    </source>
</evidence>
<dbReference type="PANTHER" id="PTHR13522:SF3">
    <property type="entry name" value="U6 SNRNA PHOSPHODIESTERASE 1"/>
    <property type="match status" value="1"/>
</dbReference>